<dbReference type="RefSeq" id="WP_119609038.1">
    <property type="nucleotide sequence ID" value="NZ_QXFH01000077.1"/>
</dbReference>
<dbReference type="Proteomes" id="UP000266067">
    <property type="component" value="Unassembled WGS sequence"/>
</dbReference>
<dbReference type="PANTHER" id="PTHR48098:SF6">
    <property type="entry name" value="FERRI-BACILLIBACTIN ESTERASE BESA"/>
    <property type="match status" value="1"/>
</dbReference>
<dbReference type="InterPro" id="IPR032710">
    <property type="entry name" value="NTF2-like_dom_sf"/>
</dbReference>
<name>A0A3A1N573_9FLAO</name>
<dbReference type="InterPro" id="IPR011990">
    <property type="entry name" value="TPR-like_helical_dom_sf"/>
</dbReference>
<reference evidence="1 2" key="1">
    <citation type="submission" date="2018-08" db="EMBL/GenBank/DDBJ databases">
        <title>Proposal of Muricauda 72 sp.nov. and Muricauda NH166 sp.nov., isolated from seawater.</title>
        <authorList>
            <person name="Cheng H."/>
            <person name="Wu Y.-H."/>
            <person name="Guo L.-L."/>
            <person name="Xu X.-W."/>
        </authorList>
    </citation>
    <scope>NUCLEOTIDE SEQUENCE [LARGE SCALE GENOMIC DNA]</scope>
    <source>
        <strain evidence="1 2">KCTC 22173</strain>
    </source>
</reference>
<dbReference type="OrthoDB" id="9784036at2"/>
<gene>
    <name evidence="1" type="ORF">D2V08_15055</name>
</gene>
<accession>A0A3A1N573</accession>
<evidence type="ECO:0000313" key="1">
    <source>
        <dbReference type="EMBL" id="RIV30416.1"/>
    </source>
</evidence>
<dbReference type="Gene3D" id="3.10.450.50">
    <property type="match status" value="1"/>
</dbReference>
<dbReference type="InterPro" id="IPR050583">
    <property type="entry name" value="Mycobacterial_A85_antigen"/>
</dbReference>
<proteinExistence type="predicted"/>
<dbReference type="SUPFAM" id="SSF48452">
    <property type="entry name" value="TPR-like"/>
    <property type="match status" value="1"/>
</dbReference>
<organism evidence="1 2">
    <name type="scientific">Flagellimonas lutimaris</name>
    <dbReference type="NCBI Taxonomy" id="475082"/>
    <lineage>
        <taxon>Bacteria</taxon>
        <taxon>Pseudomonadati</taxon>
        <taxon>Bacteroidota</taxon>
        <taxon>Flavobacteriia</taxon>
        <taxon>Flavobacteriales</taxon>
        <taxon>Flavobacteriaceae</taxon>
        <taxon>Flagellimonas</taxon>
    </lineage>
</organism>
<dbReference type="InterPro" id="IPR000801">
    <property type="entry name" value="Esterase-like"/>
</dbReference>
<dbReference type="SUPFAM" id="SSF53474">
    <property type="entry name" value="alpha/beta-Hydrolases"/>
    <property type="match status" value="1"/>
</dbReference>
<protein>
    <submittedName>
        <fullName evidence="1">Uncharacterized protein</fullName>
    </submittedName>
</protein>
<dbReference type="AlphaFoldDB" id="A0A3A1N573"/>
<dbReference type="Gene3D" id="1.25.40.10">
    <property type="entry name" value="Tetratricopeptide repeat domain"/>
    <property type="match status" value="1"/>
</dbReference>
<dbReference type="SUPFAM" id="SSF54427">
    <property type="entry name" value="NTF2-like"/>
    <property type="match status" value="1"/>
</dbReference>
<dbReference type="Gene3D" id="3.40.50.1820">
    <property type="entry name" value="alpha/beta hydrolase"/>
    <property type="match status" value="1"/>
</dbReference>
<comment type="caution">
    <text evidence="1">The sequence shown here is derived from an EMBL/GenBank/DDBJ whole genome shotgun (WGS) entry which is preliminary data.</text>
</comment>
<dbReference type="PANTHER" id="PTHR48098">
    <property type="entry name" value="ENTEROCHELIN ESTERASE-RELATED"/>
    <property type="match status" value="1"/>
</dbReference>
<dbReference type="EMBL" id="QXFH01000077">
    <property type="protein sequence ID" value="RIV30416.1"/>
    <property type="molecule type" value="Genomic_DNA"/>
</dbReference>
<dbReference type="InterPro" id="IPR029058">
    <property type="entry name" value="AB_hydrolase_fold"/>
</dbReference>
<keyword evidence="2" id="KW-1185">Reference proteome</keyword>
<dbReference type="Pfam" id="PF00756">
    <property type="entry name" value="Esterase"/>
    <property type="match status" value="1"/>
</dbReference>
<sequence>MKLNHIILKAILFYCVNAVQAHQIQNTVPSKSSAFAQQEVFHSEILEEDRTINIFLPESFHESSEKHTYPVLLLLEDEFFLMTSGVVKHLSSVERMPETIVVSLVDGPIIPKLYTNGSDFWPKDWKQLPFGKNPEPFTAHLKQELFPYLKKNFRANDFNMIMGLSGTAVYALHAFAKEPNLFDAHIAIASGDILGMGYEEGVSLIDYVINDFENGTNKTGYLYVTSADSDGNGNSPMIKANLEELEKRLSPYRSEDFHFISKIFPNEGHYDVALPALEEALGLIFPKEKWFAKYRDIINGPGNAMKNIDDHFQKLSEEYGFEILPKTKRWNSTNSLSRIGAILLREGSTLEAIEVIKRWVSYRPNSIDALNELATAYKANRDFEKAASVMEKVEKLSSKVNVGFKAHKDSLNYVLEQYYKLNLKVFQADSTPEDVDNIFEMFTDDFTYVHPKYGGVYTREDLYNGYMRNQKNGGYDGSVIDIKVENNIVGLNAIAVSKRFIKREEGKIVEGDAQMALFEFKDGKIFRIYEYW</sequence>
<evidence type="ECO:0000313" key="2">
    <source>
        <dbReference type="Proteomes" id="UP000266067"/>
    </source>
</evidence>